<protein>
    <submittedName>
        <fullName evidence="1">Uncharacterized protein</fullName>
    </submittedName>
</protein>
<dbReference type="Proteomes" id="UP001281147">
    <property type="component" value="Unassembled WGS sequence"/>
</dbReference>
<accession>A0ACC3NUZ0</accession>
<dbReference type="EMBL" id="JAUTXU010000011">
    <property type="protein sequence ID" value="KAK3722930.1"/>
    <property type="molecule type" value="Genomic_DNA"/>
</dbReference>
<comment type="caution">
    <text evidence="1">The sequence shown here is derived from an EMBL/GenBank/DDBJ whole genome shotgun (WGS) entry which is preliminary data.</text>
</comment>
<evidence type="ECO:0000313" key="2">
    <source>
        <dbReference type="Proteomes" id="UP001281147"/>
    </source>
</evidence>
<name>A0ACC3NUZ0_9PEZI</name>
<evidence type="ECO:0000313" key="1">
    <source>
        <dbReference type="EMBL" id="KAK3722930.1"/>
    </source>
</evidence>
<proteinExistence type="predicted"/>
<keyword evidence="2" id="KW-1185">Reference proteome</keyword>
<organism evidence="1 2">
    <name type="scientific">Vermiconidia calcicola</name>
    <dbReference type="NCBI Taxonomy" id="1690605"/>
    <lineage>
        <taxon>Eukaryota</taxon>
        <taxon>Fungi</taxon>
        <taxon>Dikarya</taxon>
        <taxon>Ascomycota</taxon>
        <taxon>Pezizomycotina</taxon>
        <taxon>Dothideomycetes</taxon>
        <taxon>Dothideomycetidae</taxon>
        <taxon>Mycosphaerellales</taxon>
        <taxon>Extremaceae</taxon>
        <taxon>Vermiconidia</taxon>
    </lineage>
</organism>
<sequence length="180" mass="21288">MDRADNVPVATTLSLSARTCSRKGDPPFAVTIKHHSTATQPIWALVYSFPDWCRGIEIRDLELHRRRGPSPLWAAYTQYDEDPDPRDDASLERLAPGQSLEIAYTFCVERKLNGYFRSDVDKLKNKKRYTVTLRKQKWWWMFEDEMPTDCTTDDERRRFLGKQECCEWKPECVREFEMVE</sequence>
<gene>
    <name evidence="1" type="ORF">LTR37_002075</name>
</gene>
<reference evidence="1" key="1">
    <citation type="submission" date="2023-07" db="EMBL/GenBank/DDBJ databases">
        <title>Black Yeasts Isolated from many extreme environments.</title>
        <authorList>
            <person name="Coleine C."/>
            <person name="Stajich J.E."/>
            <person name="Selbmann L."/>
        </authorList>
    </citation>
    <scope>NUCLEOTIDE SEQUENCE</scope>
    <source>
        <strain evidence="1">CCFEE 5714</strain>
    </source>
</reference>